<name>A0A5E7VPH8_PSEFL</name>
<reference evidence="1 2" key="1">
    <citation type="submission" date="2019-09" db="EMBL/GenBank/DDBJ databases">
        <authorList>
            <person name="Chandra G."/>
            <person name="Truman W A."/>
        </authorList>
    </citation>
    <scope>NUCLEOTIDE SEQUENCE [LARGE SCALE GENOMIC DNA]</scope>
    <source>
        <strain evidence="1">PS938</strain>
    </source>
</reference>
<proteinExistence type="predicted"/>
<dbReference type="Proteomes" id="UP000327191">
    <property type="component" value="Unassembled WGS sequence"/>
</dbReference>
<dbReference type="EMBL" id="CABVJE010000035">
    <property type="protein sequence ID" value="VVQ24477.1"/>
    <property type="molecule type" value="Genomic_DNA"/>
</dbReference>
<dbReference type="AlphaFoldDB" id="A0A5E7VPH8"/>
<gene>
    <name evidence="1" type="ORF">PS938_05603</name>
</gene>
<evidence type="ECO:0000313" key="1">
    <source>
        <dbReference type="EMBL" id="VVQ24477.1"/>
    </source>
</evidence>
<evidence type="ECO:0000313" key="2">
    <source>
        <dbReference type="Proteomes" id="UP000327191"/>
    </source>
</evidence>
<sequence length="66" mass="7460">MPPDECRSEGTPSLSEGPYVRGETFWLLLGRLPKGTRRKGETASRRYRRNGYVLSQEGISKATDMN</sequence>
<protein>
    <submittedName>
        <fullName evidence="1">Uncharacterized protein</fullName>
    </submittedName>
</protein>
<organism evidence="1 2">
    <name type="scientific">Pseudomonas fluorescens</name>
    <dbReference type="NCBI Taxonomy" id="294"/>
    <lineage>
        <taxon>Bacteria</taxon>
        <taxon>Pseudomonadati</taxon>
        <taxon>Pseudomonadota</taxon>
        <taxon>Gammaproteobacteria</taxon>
        <taxon>Pseudomonadales</taxon>
        <taxon>Pseudomonadaceae</taxon>
        <taxon>Pseudomonas</taxon>
    </lineage>
</organism>
<accession>A0A5E7VPH8</accession>